<protein>
    <recommendedName>
        <fullName evidence="2">Transcription factor TFIIIC triple barrel domain-containing protein</fullName>
    </recommendedName>
</protein>
<dbReference type="AlphaFoldDB" id="A0A1V9ZS91"/>
<reference evidence="3 4" key="1">
    <citation type="journal article" date="2014" name="Genome Biol. Evol.">
        <title>The secreted proteins of Achlya hypogyna and Thraustotheca clavata identify the ancestral oomycete secretome and reveal gene acquisitions by horizontal gene transfer.</title>
        <authorList>
            <person name="Misner I."/>
            <person name="Blouin N."/>
            <person name="Leonard G."/>
            <person name="Richards T.A."/>
            <person name="Lane C.E."/>
        </authorList>
    </citation>
    <scope>NUCLEOTIDE SEQUENCE [LARGE SCALE GENOMIC DNA]</scope>
    <source>
        <strain evidence="3 4">ATCC 48635</strain>
    </source>
</reference>
<dbReference type="InterPro" id="IPR019481">
    <property type="entry name" value="TFIIIC_triple_barrel"/>
</dbReference>
<evidence type="ECO:0000259" key="2">
    <source>
        <dbReference type="Pfam" id="PF10419"/>
    </source>
</evidence>
<dbReference type="Gene3D" id="2.60.40.4370">
    <property type="match status" value="1"/>
</dbReference>
<dbReference type="InterPro" id="IPR042771">
    <property type="entry name" value="GTF3C6-like"/>
</dbReference>
<proteinExistence type="predicted"/>
<dbReference type="OrthoDB" id="1877767at2759"/>
<dbReference type="PANTHER" id="PTHR21860:SF2">
    <property type="entry name" value="GENERAL TRANSCRIPTION FACTOR 3C POLYPEPTIDE 6"/>
    <property type="match status" value="1"/>
</dbReference>
<name>A0A1V9ZS91_ACHHY</name>
<dbReference type="Pfam" id="PF10419">
    <property type="entry name" value="TFIIIC_sub6"/>
    <property type="match status" value="1"/>
</dbReference>
<evidence type="ECO:0000313" key="4">
    <source>
        <dbReference type="Proteomes" id="UP000243579"/>
    </source>
</evidence>
<keyword evidence="4" id="KW-1185">Reference proteome</keyword>
<feature type="domain" description="Transcription factor TFIIIC triple barrel" evidence="2">
    <location>
        <begin position="19"/>
        <end position="101"/>
    </location>
</feature>
<evidence type="ECO:0000313" key="3">
    <source>
        <dbReference type="EMBL" id="OQS00863.1"/>
    </source>
</evidence>
<comment type="caution">
    <text evidence="3">The sequence shown here is derived from an EMBL/GenBank/DDBJ whole genome shotgun (WGS) entry which is preliminary data.</text>
</comment>
<feature type="region of interest" description="Disordered" evidence="1">
    <location>
        <begin position="1"/>
        <end position="22"/>
    </location>
</feature>
<dbReference type="GO" id="GO:0000127">
    <property type="term" value="C:transcription factor TFIIIC complex"/>
    <property type="evidence" value="ECO:0007669"/>
    <property type="project" value="TreeGrafter"/>
</dbReference>
<dbReference type="EMBL" id="JNBR01000021">
    <property type="protein sequence ID" value="OQS00863.1"/>
    <property type="molecule type" value="Genomic_DNA"/>
</dbReference>
<accession>A0A1V9ZS91</accession>
<dbReference type="PANTHER" id="PTHR21860">
    <property type="entry name" value="TRANSCRIPTION INITIATION FACTOR IIIC TFIIIC , POLYPEPTIDE 6-RELATED"/>
    <property type="match status" value="1"/>
</dbReference>
<evidence type="ECO:0000256" key="1">
    <source>
        <dbReference type="SAM" id="MobiDB-lite"/>
    </source>
</evidence>
<organism evidence="3 4">
    <name type="scientific">Achlya hypogyna</name>
    <name type="common">Oomycete</name>
    <name type="synonym">Protoachlya hypogyna</name>
    <dbReference type="NCBI Taxonomy" id="1202772"/>
    <lineage>
        <taxon>Eukaryota</taxon>
        <taxon>Sar</taxon>
        <taxon>Stramenopiles</taxon>
        <taxon>Oomycota</taxon>
        <taxon>Saprolegniomycetes</taxon>
        <taxon>Saprolegniales</taxon>
        <taxon>Achlyaceae</taxon>
        <taxon>Achlya</taxon>
    </lineage>
</organism>
<sequence length="119" mass="13407">MGTKRSREDSVGVDAEAEEEAQTTYVSVELVDFADYPILDKHESLEIEGLETAQPILRIGEFTLYGVYEDAVGTDIFYDIKGTDKTPEGATLHHVTKRLKFTISPKDKEHFEKKTVKVV</sequence>
<dbReference type="Proteomes" id="UP000243579">
    <property type="component" value="Unassembled WGS sequence"/>
</dbReference>
<gene>
    <name evidence="3" type="ORF">ACHHYP_02240</name>
</gene>
<feature type="compositionally biased region" description="Basic and acidic residues" evidence="1">
    <location>
        <begin position="1"/>
        <end position="10"/>
    </location>
</feature>
<dbReference type="GO" id="GO:0006383">
    <property type="term" value="P:transcription by RNA polymerase III"/>
    <property type="evidence" value="ECO:0007669"/>
    <property type="project" value="InterPro"/>
</dbReference>